<organism evidence="7 8">
    <name type="scientific">Reticulibacter mediterranei</name>
    <dbReference type="NCBI Taxonomy" id="2778369"/>
    <lineage>
        <taxon>Bacteria</taxon>
        <taxon>Bacillati</taxon>
        <taxon>Chloroflexota</taxon>
        <taxon>Ktedonobacteria</taxon>
        <taxon>Ktedonobacterales</taxon>
        <taxon>Reticulibacteraceae</taxon>
        <taxon>Reticulibacter</taxon>
    </lineage>
</organism>
<dbReference type="Pfam" id="PF03239">
    <property type="entry name" value="FTR1"/>
    <property type="match status" value="1"/>
</dbReference>
<dbReference type="PANTHER" id="PTHR31632:SF2">
    <property type="entry name" value="PLASMA MEMBRANE IRON PERMEASE"/>
    <property type="match status" value="1"/>
</dbReference>
<feature type="transmembrane region" description="Helical" evidence="6">
    <location>
        <begin position="21"/>
        <end position="39"/>
    </location>
</feature>
<evidence type="ECO:0008006" key="9">
    <source>
        <dbReference type="Google" id="ProtNLM"/>
    </source>
</evidence>
<dbReference type="RefSeq" id="WP_220207536.1">
    <property type="nucleotide sequence ID" value="NZ_BNJK01000001.1"/>
</dbReference>
<protein>
    <recommendedName>
        <fullName evidence="9">Iron permease</fullName>
    </recommendedName>
</protein>
<evidence type="ECO:0000256" key="2">
    <source>
        <dbReference type="ARBA" id="ARBA00008333"/>
    </source>
</evidence>
<dbReference type="GO" id="GO:0033573">
    <property type="term" value="C:high-affinity iron permease complex"/>
    <property type="evidence" value="ECO:0007669"/>
    <property type="project" value="InterPro"/>
</dbReference>
<gene>
    <name evidence="7" type="ORF">KSF_069970</name>
</gene>
<dbReference type="GO" id="GO:0015093">
    <property type="term" value="F:ferrous iron transmembrane transporter activity"/>
    <property type="evidence" value="ECO:0007669"/>
    <property type="project" value="TreeGrafter"/>
</dbReference>
<feature type="transmembrane region" description="Helical" evidence="6">
    <location>
        <begin position="172"/>
        <end position="190"/>
    </location>
</feature>
<comment type="subcellular location">
    <subcellularLocation>
        <location evidence="1">Membrane</location>
        <topology evidence="1">Multi-pass membrane protein</topology>
    </subcellularLocation>
</comment>
<feature type="transmembrane region" description="Helical" evidence="6">
    <location>
        <begin position="296"/>
        <end position="313"/>
    </location>
</feature>
<proteinExistence type="inferred from homology"/>
<sequence length="345" mass="37908">MSSQPVKHVTAHNIWRTSWRVALIIAGLLLAGVLVWQGITASGAPDPTAPHLDRTAVILNTGILVFREGLEAILVLSAITASLVKSKQSYRKPIAAGSGLGFLATIATWFIVVAIMSQINAPALDIQAATGLLAIVVLLIIMNWFFHKIYWTGWISMHNKRRKELMNSSDSAGSSTLFGLAMLGFSAMYREGFEVVLFLQSLRLQVGSTIVLQGVAIGLFFTAIVAVLTFMTHHKLPYKRMLILTGVMLAIVLVVMVGESVQEMQLAHWISTTPVNLPIPDWMGVWFAVFPNVEGLVAQVIAGILVLGSYFSAEYIRIWRPRKQAEQRAEDAQSLDKQEMAPVKE</sequence>
<dbReference type="AlphaFoldDB" id="A0A8J3IS93"/>
<dbReference type="EMBL" id="BNJK01000001">
    <property type="protein sequence ID" value="GHO96949.1"/>
    <property type="molecule type" value="Genomic_DNA"/>
</dbReference>
<feature type="transmembrane region" description="Helical" evidence="6">
    <location>
        <begin position="59"/>
        <end position="84"/>
    </location>
</feature>
<accession>A0A8J3IS93</accession>
<feature type="transmembrane region" description="Helical" evidence="6">
    <location>
        <begin position="242"/>
        <end position="261"/>
    </location>
</feature>
<reference evidence="7" key="1">
    <citation type="submission" date="2020-10" db="EMBL/GenBank/DDBJ databases">
        <title>Taxonomic study of unclassified bacteria belonging to the class Ktedonobacteria.</title>
        <authorList>
            <person name="Yabe S."/>
            <person name="Wang C.M."/>
            <person name="Zheng Y."/>
            <person name="Sakai Y."/>
            <person name="Cavaletti L."/>
            <person name="Monciardini P."/>
            <person name="Donadio S."/>
        </authorList>
    </citation>
    <scope>NUCLEOTIDE SEQUENCE</scope>
    <source>
        <strain evidence="7">ID150040</strain>
    </source>
</reference>
<name>A0A8J3IS93_9CHLR</name>
<dbReference type="PANTHER" id="PTHR31632">
    <property type="entry name" value="IRON TRANSPORTER FTH1"/>
    <property type="match status" value="1"/>
</dbReference>
<evidence type="ECO:0000313" key="7">
    <source>
        <dbReference type="EMBL" id="GHO96949.1"/>
    </source>
</evidence>
<comment type="similarity">
    <text evidence="2">Belongs to the oxidase-dependent Fe transporter (OFeT) (TC 9.A.10.1) family.</text>
</comment>
<feature type="transmembrane region" description="Helical" evidence="6">
    <location>
        <begin position="128"/>
        <end position="151"/>
    </location>
</feature>
<evidence type="ECO:0000256" key="4">
    <source>
        <dbReference type="ARBA" id="ARBA00022989"/>
    </source>
</evidence>
<feature type="transmembrane region" description="Helical" evidence="6">
    <location>
        <begin position="210"/>
        <end position="230"/>
    </location>
</feature>
<evidence type="ECO:0000256" key="1">
    <source>
        <dbReference type="ARBA" id="ARBA00004141"/>
    </source>
</evidence>
<keyword evidence="8" id="KW-1185">Reference proteome</keyword>
<evidence type="ECO:0000256" key="5">
    <source>
        <dbReference type="ARBA" id="ARBA00023136"/>
    </source>
</evidence>
<feature type="transmembrane region" description="Helical" evidence="6">
    <location>
        <begin position="96"/>
        <end position="116"/>
    </location>
</feature>
<dbReference type="Proteomes" id="UP000597444">
    <property type="component" value="Unassembled WGS sequence"/>
</dbReference>
<keyword evidence="3 6" id="KW-0812">Transmembrane</keyword>
<keyword evidence="5 6" id="KW-0472">Membrane</keyword>
<evidence type="ECO:0000256" key="3">
    <source>
        <dbReference type="ARBA" id="ARBA00022692"/>
    </source>
</evidence>
<evidence type="ECO:0000256" key="6">
    <source>
        <dbReference type="SAM" id="Phobius"/>
    </source>
</evidence>
<dbReference type="InterPro" id="IPR004923">
    <property type="entry name" value="FTR1/Fip1/EfeU"/>
</dbReference>
<comment type="caution">
    <text evidence="7">The sequence shown here is derived from an EMBL/GenBank/DDBJ whole genome shotgun (WGS) entry which is preliminary data.</text>
</comment>
<keyword evidence="4 6" id="KW-1133">Transmembrane helix</keyword>
<evidence type="ECO:0000313" key="8">
    <source>
        <dbReference type="Proteomes" id="UP000597444"/>
    </source>
</evidence>